<dbReference type="SUPFAM" id="SSF53448">
    <property type="entry name" value="Nucleotide-diphospho-sugar transferases"/>
    <property type="match status" value="1"/>
</dbReference>
<dbReference type="AlphaFoldDB" id="A0A915YJJ3"/>
<protein>
    <submittedName>
        <fullName evidence="1">Acylneuraminate cytidylyltransferase family protein</fullName>
    </submittedName>
</protein>
<dbReference type="Proteomes" id="UP001060919">
    <property type="component" value="Chromosome"/>
</dbReference>
<dbReference type="RefSeq" id="WP_264789590.1">
    <property type="nucleotide sequence ID" value="NZ_AP026867.1"/>
</dbReference>
<gene>
    <name evidence="1" type="ORF">AsAng_0051510</name>
</gene>
<dbReference type="EMBL" id="AP026867">
    <property type="protein sequence ID" value="BDS14372.1"/>
    <property type="molecule type" value="Genomic_DNA"/>
</dbReference>
<dbReference type="CDD" id="cd02513">
    <property type="entry name" value="CMP-NeuAc_Synthase"/>
    <property type="match status" value="1"/>
</dbReference>
<name>A0A915YJJ3_9BACT</name>
<dbReference type="KEGG" id="aup:AsAng_0051510"/>
<dbReference type="InterPro" id="IPR029044">
    <property type="entry name" value="Nucleotide-diphossugar_trans"/>
</dbReference>
<evidence type="ECO:0000313" key="1">
    <source>
        <dbReference type="EMBL" id="BDS14372.1"/>
    </source>
</evidence>
<reference evidence="1" key="1">
    <citation type="submission" date="2022-09" db="EMBL/GenBank/DDBJ databases">
        <title>Aureispira anguillicida sp. nov., isolated from Leptocephalus of Japanese eel Anguilla japonica.</title>
        <authorList>
            <person name="Yuasa K."/>
            <person name="Mekata T."/>
            <person name="Ikunari K."/>
        </authorList>
    </citation>
    <scope>NUCLEOTIDE SEQUENCE</scope>
    <source>
        <strain evidence="1">EL160426</strain>
    </source>
</reference>
<dbReference type="InterPro" id="IPR050793">
    <property type="entry name" value="CMP-NeuNAc_synthase"/>
</dbReference>
<keyword evidence="1" id="KW-0548">Nucleotidyltransferase</keyword>
<keyword evidence="1" id="KW-0808">Transferase</keyword>
<dbReference type="Gene3D" id="3.90.550.10">
    <property type="entry name" value="Spore Coat Polysaccharide Biosynthesis Protein SpsA, Chain A"/>
    <property type="match status" value="1"/>
</dbReference>
<sequence>MTTSKKSFCFIPAKAASTRLKKKNILPLAGKEMIYYAINNAQTSHLFAPNDIIVSSETKEIQAVAQKYGANVPYDRAEHLAHDPYGIVDVLLDFLERFPNYKNYDSCCILLITAPLTIADDLKKSYQLYNENDFNAVMSVTPTEHSALRSVYVNENNIEAIHPKYLKKKSQELPTTYRLNGAVTWINIAAFLKERTYFMMPWGGYKMPNERSIDIDNLMDYKYAQFLMEN</sequence>
<dbReference type="PANTHER" id="PTHR21485">
    <property type="entry name" value="HAD SUPERFAMILY MEMBERS CMAS AND KDSC"/>
    <property type="match status" value="1"/>
</dbReference>
<keyword evidence="2" id="KW-1185">Reference proteome</keyword>
<dbReference type="PANTHER" id="PTHR21485:SF6">
    <property type="entry name" value="N-ACYLNEURAMINATE CYTIDYLYLTRANSFERASE-RELATED"/>
    <property type="match status" value="1"/>
</dbReference>
<evidence type="ECO:0000313" key="2">
    <source>
        <dbReference type="Proteomes" id="UP001060919"/>
    </source>
</evidence>
<dbReference type="GO" id="GO:0008781">
    <property type="term" value="F:N-acylneuraminate cytidylyltransferase activity"/>
    <property type="evidence" value="ECO:0007669"/>
    <property type="project" value="TreeGrafter"/>
</dbReference>
<proteinExistence type="predicted"/>
<accession>A0A915YJJ3</accession>
<dbReference type="InterPro" id="IPR003329">
    <property type="entry name" value="Cytidylyl_trans"/>
</dbReference>
<organism evidence="1 2">
    <name type="scientific">Aureispira anguillae</name>
    <dbReference type="NCBI Taxonomy" id="2864201"/>
    <lineage>
        <taxon>Bacteria</taxon>
        <taxon>Pseudomonadati</taxon>
        <taxon>Bacteroidota</taxon>
        <taxon>Saprospiria</taxon>
        <taxon>Saprospirales</taxon>
        <taxon>Saprospiraceae</taxon>
        <taxon>Aureispira</taxon>
    </lineage>
</organism>
<dbReference type="Pfam" id="PF02348">
    <property type="entry name" value="CTP_transf_3"/>
    <property type="match status" value="1"/>
</dbReference>